<dbReference type="AlphaFoldDB" id="A0A6C0H9Z9"/>
<feature type="transmembrane region" description="Helical" evidence="1">
    <location>
        <begin position="51"/>
        <end position="73"/>
    </location>
</feature>
<organism evidence="2">
    <name type="scientific">viral metagenome</name>
    <dbReference type="NCBI Taxonomy" id="1070528"/>
    <lineage>
        <taxon>unclassified sequences</taxon>
        <taxon>metagenomes</taxon>
        <taxon>organismal metagenomes</taxon>
    </lineage>
</organism>
<feature type="transmembrane region" description="Helical" evidence="1">
    <location>
        <begin position="80"/>
        <end position="98"/>
    </location>
</feature>
<protein>
    <submittedName>
        <fullName evidence="2">Uncharacterized protein</fullName>
    </submittedName>
</protein>
<name>A0A6C0H9Z9_9ZZZZ</name>
<accession>A0A6C0H9Z9</accession>
<reference evidence="2" key="1">
    <citation type="journal article" date="2020" name="Nature">
        <title>Giant virus diversity and host interactions through global metagenomics.</title>
        <authorList>
            <person name="Schulz F."/>
            <person name="Roux S."/>
            <person name="Paez-Espino D."/>
            <person name="Jungbluth S."/>
            <person name="Walsh D.A."/>
            <person name="Denef V.J."/>
            <person name="McMahon K.D."/>
            <person name="Konstantinidis K.T."/>
            <person name="Eloe-Fadrosh E.A."/>
            <person name="Kyrpides N.C."/>
            <person name="Woyke T."/>
        </authorList>
    </citation>
    <scope>NUCLEOTIDE SEQUENCE</scope>
    <source>
        <strain evidence="2">GVMAG-M-3300023179-86</strain>
    </source>
</reference>
<keyword evidence="1" id="KW-0472">Membrane</keyword>
<evidence type="ECO:0000313" key="2">
    <source>
        <dbReference type="EMBL" id="QHT77431.1"/>
    </source>
</evidence>
<keyword evidence="1" id="KW-0812">Transmembrane</keyword>
<feature type="transmembrane region" description="Helical" evidence="1">
    <location>
        <begin position="12"/>
        <end position="31"/>
    </location>
</feature>
<proteinExistence type="predicted"/>
<sequence>MAFPKSLKELCTPAFIYFLLSVIGIVVTIITNLGNTNIYTLGGFSSPVPNTILVFILKLIYIFFWTWILNLMCKDGHREISWFLVLLPFILYFLILLFV</sequence>
<dbReference type="EMBL" id="MN739917">
    <property type="protein sequence ID" value="QHT77431.1"/>
    <property type="molecule type" value="Genomic_DNA"/>
</dbReference>
<evidence type="ECO:0000256" key="1">
    <source>
        <dbReference type="SAM" id="Phobius"/>
    </source>
</evidence>
<keyword evidence="1" id="KW-1133">Transmembrane helix</keyword>